<feature type="domain" description="Calcineurin-like phosphoesterase" evidence="1">
    <location>
        <begin position="10"/>
        <end position="228"/>
    </location>
</feature>
<protein>
    <recommendedName>
        <fullName evidence="1">Calcineurin-like phosphoesterase domain-containing protein</fullName>
    </recommendedName>
</protein>
<organism evidence="2 3">
    <name type="scientific">[Torrubiella] hemipterigena</name>
    <dbReference type="NCBI Taxonomy" id="1531966"/>
    <lineage>
        <taxon>Eukaryota</taxon>
        <taxon>Fungi</taxon>
        <taxon>Dikarya</taxon>
        <taxon>Ascomycota</taxon>
        <taxon>Pezizomycotina</taxon>
        <taxon>Sordariomycetes</taxon>
        <taxon>Hypocreomycetidae</taxon>
        <taxon>Hypocreales</taxon>
        <taxon>Clavicipitaceae</taxon>
        <taxon>Clavicipitaceae incertae sedis</taxon>
        <taxon>'Torrubiella' clade</taxon>
    </lineage>
</organism>
<evidence type="ECO:0000259" key="1">
    <source>
        <dbReference type="Pfam" id="PF00149"/>
    </source>
</evidence>
<dbReference type="InterPro" id="IPR004843">
    <property type="entry name" value="Calcineurin-like_PHP"/>
</dbReference>
<dbReference type="InterPro" id="IPR051693">
    <property type="entry name" value="UPF0046_metallophosphoest"/>
</dbReference>
<dbReference type="Proteomes" id="UP000039046">
    <property type="component" value="Unassembled WGS sequence"/>
</dbReference>
<dbReference type="CDD" id="cd07379">
    <property type="entry name" value="MPP_239FB"/>
    <property type="match status" value="1"/>
</dbReference>
<dbReference type="EMBL" id="CDHN01000007">
    <property type="protein sequence ID" value="CEJ94446.1"/>
    <property type="molecule type" value="Genomic_DNA"/>
</dbReference>
<dbReference type="InterPro" id="IPR029052">
    <property type="entry name" value="Metallo-depent_PP-like"/>
</dbReference>
<dbReference type="HOGENOM" id="CLU_041441_0_0_1"/>
<dbReference type="GO" id="GO:0016787">
    <property type="term" value="F:hydrolase activity"/>
    <property type="evidence" value="ECO:0007669"/>
    <property type="project" value="InterPro"/>
</dbReference>
<evidence type="ECO:0000313" key="3">
    <source>
        <dbReference type="Proteomes" id="UP000039046"/>
    </source>
</evidence>
<dbReference type="Gene3D" id="3.60.21.10">
    <property type="match status" value="1"/>
</dbReference>
<reference evidence="2 3" key="1">
    <citation type="journal article" date="2015" name="Genome Announc.">
        <title>Draft Genome Sequence and Gene Annotation of the Entomopathogenic Fungus Verticillium hemipterigenum.</title>
        <authorList>
            <person name="Horn F."/>
            <person name="Habel A."/>
            <person name="Scharf D.H."/>
            <person name="Dworschak J."/>
            <person name="Brakhage A.A."/>
            <person name="Guthke R."/>
            <person name="Hertweck C."/>
            <person name="Linde J."/>
        </authorList>
    </citation>
    <scope>NUCLEOTIDE SEQUENCE [LARGE SCALE GENOMIC DNA]</scope>
</reference>
<dbReference type="PANTHER" id="PTHR12905">
    <property type="entry name" value="METALLOPHOSPHOESTERASE"/>
    <property type="match status" value="1"/>
</dbReference>
<evidence type="ECO:0000313" key="2">
    <source>
        <dbReference type="EMBL" id="CEJ94446.1"/>
    </source>
</evidence>
<gene>
    <name evidence="2" type="ORF">VHEMI09977</name>
</gene>
<keyword evidence="3" id="KW-1185">Reference proteome</keyword>
<dbReference type="AlphaFoldDB" id="A0A0A1TBJ5"/>
<sequence>MSAQRRKTRFVCVSDTHNYTFKLPKGDVLIHAGDLTNQGSPSELQKTVKWLEDADFEAKIVVGGNHDLTLDGDFYIGHDSPQDYETIQRRRSTHTSCLDLFKNAKTLTYLSHDAAEIRLKSSDGPHTMFKIFGSPYSPRDGAWAFNYETPREPQTPCRDAHAAIDDHDLTSLWDGIPIDSHIVVAHTPPRNHRDTPLTRLDRPRGCEALRRALWRVRPLLAVCGHIHDGRGANIVTWDSSNSRYKESKTREWVDPGTGNNKQSLIDLTGRTGSPLDNDGSFTNGCRVYALEVDGKQGHIGKTNEGSRNETCIVNAAIMKSKYPHIGGKQYNKPIIVDVMLPVWDERDECR</sequence>
<dbReference type="OrthoDB" id="630188at2759"/>
<name>A0A0A1TBJ5_9HYPO</name>
<accession>A0A0A1TBJ5</accession>
<dbReference type="PANTHER" id="PTHR12905:SF16">
    <property type="entry name" value="SER_THR PROTEIN PHOSPHATASE FAMILY PROTEIN (AFU_ORTHOLOGUE AFUA_1G06000)"/>
    <property type="match status" value="1"/>
</dbReference>
<dbReference type="SUPFAM" id="SSF56300">
    <property type="entry name" value="Metallo-dependent phosphatases"/>
    <property type="match status" value="1"/>
</dbReference>
<proteinExistence type="predicted"/>
<dbReference type="Pfam" id="PF00149">
    <property type="entry name" value="Metallophos"/>
    <property type="match status" value="1"/>
</dbReference>